<evidence type="ECO:0000256" key="2">
    <source>
        <dbReference type="ARBA" id="ARBA00022771"/>
    </source>
</evidence>
<name>A0A0C2J2Q5_THEKT</name>
<evidence type="ECO:0000313" key="6">
    <source>
        <dbReference type="EMBL" id="KII63362.1"/>
    </source>
</evidence>
<keyword evidence="3 4" id="KW-0862">Zinc</keyword>
<dbReference type="Proteomes" id="UP000031668">
    <property type="component" value="Unassembled WGS sequence"/>
</dbReference>
<comment type="catalytic activity">
    <reaction evidence="4">
        <text>S-ubiquitinyl-[E2 ubiquitin-conjugating enzyme]-L-cysteine + [acceptor protein]-L-lysine = [E2 ubiquitin-conjugating enzyme]-L-cysteine + N(6)-ubiquitinyl-[acceptor protein]-L-lysine.</text>
        <dbReference type="EC" id="2.3.2.27"/>
    </reaction>
</comment>
<dbReference type="GO" id="GO:0016567">
    <property type="term" value="P:protein ubiquitination"/>
    <property type="evidence" value="ECO:0007669"/>
    <property type="project" value="UniProtKB-UniRule"/>
</dbReference>
<comment type="function">
    <text evidence="4">Ubiquitin ligase protein which is a component of the N-end rule pathway. Recognizes and binds to proteins bearing specific N-terminal residues that are destabilizing according to the N-end rule, leading to their ubiquitination and subsequent degradation.</text>
</comment>
<evidence type="ECO:0000256" key="3">
    <source>
        <dbReference type="ARBA" id="ARBA00022833"/>
    </source>
</evidence>
<evidence type="ECO:0000259" key="5">
    <source>
        <dbReference type="Pfam" id="PF02207"/>
    </source>
</evidence>
<evidence type="ECO:0000256" key="1">
    <source>
        <dbReference type="ARBA" id="ARBA00022723"/>
    </source>
</evidence>
<keyword evidence="1 4" id="KW-0479">Metal-binding</keyword>
<feature type="domain" description="UBR-type" evidence="5">
    <location>
        <begin position="78"/>
        <end position="145"/>
    </location>
</feature>
<dbReference type="GO" id="GO:0000151">
    <property type="term" value="C:ubiquitin ligase complex"/>
    <property type="evidence" value="ECO:0007669"/>
    <property type="project" value="TreeGrafter"/>
</dbReference>
<dbReference type="Gene3D" id="2.10.110.30">
    <property type="match status" value="1"/>
</dbReference>
<dbReference type="PANTHER" id="PTHR21497:SF24">
    <property type="entry name" value="E3 UBIQUITIN-PROTEIN LIGASE UBR1"/>
    <property type="match status" value="1"/>
</dbReference>
<keyword evidence="2 4" id="KW-0863">Zinc-finger</keyword>
<dbReference type="EC" id="2.3.2.27" evidence="4"/>
<protein>
    <recommendedName>
        <fullName evidence="4">E3 ubiquitin-protein ligase</fullName>
        <ecNumber evidence="4">2.3.2.27</ecNumber>
    </recommendedName>
</protein>
<organism evidence="6 7">
    <name type="scientific">Thelohanellus kitauei</name>
    <name type="common">Myxosporean</name>
    <dbReference type="NCBI Taxonomy" id="669202"/>
    <lineage>
        <taxon>Eukaryota</taxon>
        <taxon>Metazoa</taxon>
        <taxon>Cnidaria</taxon>
        <taxon>Myxozoa</taxon>
        <taxon>Myxosporea</taxon>
        <taxon>Bivalvulida</taxon>
        <taxon>Platysporina</taxon>
        <taxon>Myxobolidae</taxon>
        <taxon>Thelohanellus</taxon>
    </lineage>
</organism>
<proteinExistence type="inferred from homology"/>
<comment type="pathway">
    <text evidence="4">Protein modification; protein ubiquitination.</text>
</comment>
<evidence type="ECO:0000256" key="4">
    <source>
        <dbReference type="RuleBase" id="RU366018"/>
    </source>
</evidence>
<dbReference type="InterPro" id="IPR039164">
    <property type="entry name" value="UBR1-like"/>
</dbReference>
<dbReference type="GO" id="GO:0071596">
    <property type="term" value="P:ubiquitin-dependent protein catabolic process via the N-end rule pathway"/>
    <property type="evidence" value="ECO:0007669"/>
    <property type="project" value="UniProtKB-UniRule"/>
</dbReference>
<keyword evidence="4" id="KW-0833">Ubl conjugation pathway</keyword>
<dbReference type="GO" id="GO:0061630">
    <property type="term" value="F:ubiquitin protein ligase activity"/>
    <property type="evidence" value="ECO:0007669"/>
    <property type="project" value="UniProtKB-UniRule"/>
</dbReference>
<evidence type="ECO:0000313" key="7">
    <source>
        <dbReference type="Proteomes" id="UP000031668"/>
    </source>
</evidence>
<dbReference type="AlphaFoldDB" id="A0A0C2J2Q5"/>
<keyword evidence="7" id="KW-1185">Reference proteome</keyword>
<dbReference type="EMBL" id="JWZT01004685">
    <property type="protein sequence ID" value="KII63362.1"/>
    <property type="molecule type" value="Genomic_DNA"/>
</dbReference>
<sequence length="191" mass="21731">MSVNQDPSMEEINAQIDTIIIRGMLITSERHGSYPRTIYTDDNLLELLNEQIMDMCFEKVDLYTMTLYSSNRGAICTCINIIEYGAKAYMCTDCASDAWNSICEICFMNSTNVKHSYVPAVNNLQCLCNCGNCEAYKNTPPCSKHGIPANSRTLPSIFVKRIRNVIRQLLRYLQLVCDDQPTQEIAKKIFK</sequence>
<dbReference type="GO" id="GO:0008270">
    <property type="term" value="F:zinc ion binding"/>
    <property type="evidence" value="ECO:0007669"/>
    <property type="project" value="UniProtKB-UniRule"/>
</dbReference>
<keyword evidence="4" id="KW-0808">Transferase</keyword>
<comment type="caution">
    <text evidence="6">The sequence shown here is derived from an EMBL/GenBank/DDBJ whole genome shotgun (WGS) entry which is preliminary data.</text>
</comment>
<comment type="similarity">
    <text evidence="4">Belongs to the E3 ubiquitin-protein ligase UBR1-like family.</text>
</comment>
<dbReference type="PANTHER" id="PTHR21497">
    <property type="entry name" value="UBIQUITIN LIGASE E3 ALPHA-RELATED"/>
    <property type="match status" value="1"/>
</dbReference>
<accession>A0A0C2J2Q5</accession>
<dbReference type="InterPro" id="IPR003126">
    <property type="entry name" value="Znf_UBR"/>
</dbReference>
<dbReference type="GO" id="GO:0005737">
    <property type="term" value="C:cytoplasm"/>
    <property type="evidence" value="ECO:0007669"/>
    <property type="project" value="TreeGrafter"/>
</dbReference>
<dbReference type="UniPathway" id="UPA00143"/>
<reference evidence="6 7" key="1">
    <citation type="journal article" date="2014" name="Genome Biol. Evol.">
        <title>The genome of the myxosporean Thelohanellus kitauei shows adaptations to nutrient acquisition within its fish host.</title>
        <authorList>
            <person name="Yang Y."/>
            <person name="Xiong J."/>
            <person name="Zhou Z."/>
            <person name="Huo F."/>
            <person name="Miao W."/>
            <person name="Ran C."/>
            <person name="Liu Y."/>
            <person name="Zhang J."/>
            <person name="Feng J."/>
            <person name="Wang M."/>
            <person name="Wang M."/>
            <person name="Wang L."/>
            <person name="Yao B."/>
        </authorList>
    </citation>
    <scope>NUCLEOTIDE SEQUENCE [LARGE SCALE GENOMIC DNA]</scope>
    <source>
        <strain evidence="6">Wuqing</strain>
    </source>
</reference>
<dbReference type="OrthoDB" id="26387at2759"/>
<gene>
    <name evidence="6" type="ORF">RF11_04092</name>
</gene>
<dbReference type="Pfam" id="PF02207">
    <property type="entry name" value="zf-UBR"/>
    <property type="match status" value="1"/>
</dbReference>
<dbReference type="CDD" id="cd19670">
    <property type="entry name" value="UBR-box_UBR1_2_3"/>
    <property type="match status" value="1"/>
</dbReference>